<sequence>MRKSLNDIYENIYRTFPDYPYVGVYIVNRPGLLIRDPELIKSVIQQNFSHFHNNDLLVDENVDPIFGKNPFVSRDELWKQRRAIHTRQFSSGKLKYMFNLVLQGGDRLTRYVMSEMKANPKFTTEANDLASKYTLYNVGACALGIDPMTFEDDNAEMRVMGRDVMETNFYSAIKQFLIFILPNLGNFLSISIVPPKVKQRLTRLINEQLKYREQHKIVRNDFFESIQEYKGERFGVEEMLVQVGGFFVDGFVTSSAAFSFILYELAVNLDIQQRLAEEIDEFLAKHKGEVPYEAFQSLSYLNGVFLVEVGTPIVVPIMALHYDEKYFPDPARFDPERHIGENKASITKGTFMPFGNKASITKGTFMPFGDGPRSCIGERFALLQGKMLLFKLLSQFEIRLNPKTKVPLTFNPQSIILVAEEGIWVDIHKRDK</sequence>
<dbReference type="InterPro" id="IPR001128">
    <property type="entry name" value="Cyt_P450"/>
</dbReference>
<evidence type="ECO:0000256" key="13">
    <source>
        <dbReference type="ARBA" id="ARBA00023136"/>
    </source>
</evidence>
<evidence type="ECO:0000256" key="4">
    <source>
        <dbReference type="ARBA" id="ARBA00004406"/>
    </source>
</evidence>
<keyword evidence="12 15" id="KW-0503">Monooxygenase</keyword>
<evidence type="ECO:0000256" key="12">
    <source>
        <dbReference type="ARBA" id="ARBA00023033"/>
    </source>
</evidence>
<keyword evidence="11 14" id="KW-0408">Iron</keyword>
<dbReference type="InterPro" id="IPR036396">
    <property type="entry name" value="Cyt_P450_sf"/>
</dbReference>
<comment type="function">
    <text evidence="2">May be involved in the metabolism of insect hormones and in the breakdown of synthetic insecticides.</text>
</comment>
<comment type="similarity">
    <text evidence="5 15">Belongs to the cytochrome P450 family.</text>
</comment>
<dbReference type="GO" id="GO:0020037">
    <property type="term" value="F:heme binding"/>
    <property type="evidence" value="ECO:0007669"/>
    <property type="project" value="InterPro"/>
</dbReference>
<accession>A0AAW1LBD7</accession>
<evidence type="ECO:0000256" key="8">
    <source>
        <dbReference type="ARBA" id="ARBA00022824"/>
    </source>
</evidence>
<dbReference type="InterPro" id="IPR050476">
    <property type="entry name" value="Insect_CytP450_Detox"/>
</dbReference>
<dbReference type="AlphaFoldDB" id="A0AAW1LBD7"/>
<evidence type="ECO:0000256" key="2">
    <source>
        <dbReference type="ARBA" id="ARBA00003690"/>
    </source>
</evidence>
<keyword evidence="7 14" id="KW-0479">Metal-binding</keyword>
<protein>
    <submittedName>
        <fullName evidence="16">Cytochrome P450</fullName>
    </submittedName>
</protein>
<evidence type="ECO:0000256" key="1">
    <source>
        <dbReference type="ARBA" id="ARBA00001971"/>
    </source>
</evidence>
<dbReference type="Pfam" id="PF00067">
    <property type="entry name" value="p450"/>
    <property type="match status" value="1"/>
</dbReference>
<evidence type="ECO:0000256" key="10">
    <source>
        <dbReference type="ARBA" id="ARBA00023002"/>
    </source>
</evidence>
<keyword evidence="9" id="KW-0492">Microsome</keyword>
<evidence type="ECO:0000313" key="17">
    <source>
        <dbReference type="Proteomes" id="UP001458880"/>
    </source>
</evidence>
<dbReference type="EMBL" id="JASPKY010000136">
    <property type="protein sequence ID" value="KAK9731248.1"/>
    <property type="molecule type" value="Genomic_DNA"/>
</dbReference>
<dbReference type="Gene3D" id="1.10.630.10">
    <property type="entry name" value="Cytochrome P450"/>
    <property type="match status" value="1"/>
</dbReference>
<proteinExistence type="inferred from homology"/>
<reference evidence="16 17" key="1">
    <citation type="journal article" date="2024" name="BMC Genomics">
        <title>De novo assembly and annotation of Popillia japonica's genome with initial clues to its potential as an invasive pest.</title>
        <authorList>
            <person name="Cucini C."/>
            <person name="Boschi S."/>
            <person name="Funari R."/>
            <person name="Cardaioli E."/>
            <person name="Iannotti N."/>
            <person name="Marturano G."/>
            <person name="Paoli F."/>
            <person name="Bruttini M."/>
            <person name="Carapelli A."/>
            <person name="Frati F."/>
            <person name="Nardi F."/>
        </authorList>
    </citation>
    <scope>NUCLEOTIDE SEQUENCE [LARGE SCALE GENOMIC DNA]</scope>
    <source>
        <strain evidence="16">DMR45628</strain>
    </source>
</reference>
<comment type="subcellular location">
    <subcellularLocation>
        <location evidence="4">Endoplasmic reticulum membrane</location>
        <topology evidence="4">Peripheral membrane protein</topology>
    </subcellularLocation>
    <subcellularLocation>
        <location evidence="3">Microsome membrane</location>
        <topology evidence="3">Peripheral membrane protein</topology>
    </subcellularLocation>
</comment>
<evidence type="ECO:0000256" key="11">
    <source>
        <dbReference type="ARBA" id="ARBA00023004"/>
    </source>
</evidence>
<dbReference type="GO" id="GO:0004497">
    <property type="term" value="F:monooxygenase activity"/>
    <property type="evidence" value="ECO:0007669"/>
    <property type="project" value="UniProtKB-KW"/>
</dbReference>
<dbReference type="PANTHER" id="PTHR24292:SF84">
    <property type="entry name" value="CYTOCHROME P450 28A5-RELATED"/>
    <property type="match status" value="1"/>
</dbReference>
<evidence type="ECO:0000256" key="5">
    <source>
        <dbReference type="ARBA" id="ARBA00010617"/>
    </source>
</evidence>
<comment type="caution">
    <text evidence="16">The sequence shown here is derived from an EMBL/GenBank/DDBJ whole genome shotgun (WGS) entry which is preliminary data.</text>
</comment>
<evidence type="ECO:0000256" key="9">
    <source>
        <dbReference type="ARBA" id="ARBA00022848"/>
    </source>
</evidence>
<dbReference type="GO" id="GO:0005506">
    <property type="term" value="F:iron ion binding"/>
    <property type="evidence" value="ECO:0007669"/>
    <property type="project" value="InterPro"/>
</dbReference>
<feature type="binding site" description="axial binding residue" evidence="14">
    <location>
        <position position="375"/>
    </location>
    <ligand>
        <name>heme</name>
        <dbReference type="ChEBI" id="CHEBI:30413"/>
    </ligand>
    <ligandPart>
        <name>Fe</name>
        <dbReference type="ChEBI" id="CHEBI:18248"/>
    </ligandPart>
</feature>
<dbReference type="Proteomes" id="UP001458880">
    <property type="component" value="Unassembled WGS sequence"/>
</dbReference>
<dbReference type="CDD" id="cd11056">
    <property type="entry name" value="CYP6-like"/>
    <property type="match status" value="1"/>
</dbReference>
<dbReference type="PRINTS" id="PR00385">
    <property type="entry name" value="P450"/>
</dbReference>
<evidence type="ECO:0000313" key="16">
    <source>
        <dbReference type="EMBL" id="KAK9731248.1"/>
    </source>
</evidence>
<keyword evidence="13" id="KW-0472">Membrane</keyword>
<evidence type="ECO:0000256" key="6">
    <source>
        <dbReference type="ARBA" id="ARBA00022617"/>
    </source>
</evidence>
<evidence type="ECO:0000256" key="15">
    <source>
        <dbReference type="RuleBase" id="RU000461"/>
    </source>
</evidence>
<keyword evidence="6 14" id="KW-0349">Heme</keyword>
<dbReference type="GO" id="GO:0005789">
    <property type="term" value="C:endoplasmic reticulum membrane"/>
    <property type="evidence" value="ECO:0007669"/>
    <property type="project" value="UniProtKB-SubCell"/>
</dbReference>
<dbReference type="GO" id="GO:0016705">
    <property type="term" value="F:oxidoreductase activity, acting on paired donors, with incorporation or reduction of molecular oxygen"/>
    <property type="evidence" value="ECO:0007669"/>
    <property type="project" value="InterPro"/>
</dbReference>
<evidence type="ECO:0000256" key="7">
    <source>
        <dbReference type="ARBA" id="ARBA00022723"/>
    </source>
</evidence>
<dbReference type="PANTHER" id="PTHR24292">
    <property type="entry name" value="CYTOCHROME P450"/>
    <property type="match status" value="1"/>
</dbReference>
<evidence type="ECO:0000256" key="3">
    <source>
        <dbReference type="ARBA" id="ARBA00004174"/>
    </source>
</evidence>
<comment type="cofactor">
    <cofactor evidence="1 14">
        <name>heme</name>
        <dbReference type="ChEBI" id="CHEBI:30413"/>
    </cofactor>
</comment>
<dbReference type="SUPFAM" id="SSF48264">
    <property type="entry name" value="Cytochrome P450"/>
    <property type="match status" value="1"/>
</dbReference>
<dbReference type="InterPro" id="IPR002401">
    <property type="entry name" value="Cyt_P450_E_grp-I"/>
</dbReference>
<dbReference type="PRINTS" id="PR00463">
    <property type="entry name" value="EP450I"/>
</dbReference>
<dbReference type="PROSITE" id="PS00086">
    <property type="entry name" value="CYTOCHROME_P450"/>
    <property type="match status" value="1"/>
</dbReference>
<evidence type="ECO:0000256" key="14">
    <source>
        <dbReference type="PIRSR" id="PIRSR602401-1"/>
    </source>
</evidence>
<keyword evidence="17" id="KW-1185">Reference proteome</keyword>
<keyword evidence="10 15" id="KW-0560">Oxidoreductase</keyword>
<keyword evidence="8" id="KW-0256">Endoplasmic reticulum</keyword>
<dbReference type="InterPro" id="IPR017972">
    <property type="entry name" value="Cyt_P450_CS"/>
</dbReference>
<name>A0AAW1LBD7_POPJA</name>
<gene>
    <name evidence="16" type="ORF">QE152_g13868</name>
</gene>
<organism evidence="16 17">
    <name type="scientific">Popillia japonica</name>
    <name type="common">Japanese beetle</name>
    <dbReference type="NCBI Taxonomy" id="7064"/>
    <lineage>
        <taxon>Eukaryota</taxon>
        <taxon>Metazoa</taxon>
        <taxon>Ecdysozoa</taxon>
        <taxon>Arthropoda</taxon>
        <taxon>Hexapoda</taxon>
        <taxon>Insecta</taxon>
        <taxon>Pterygota</taxon>
        <taxon>Neoptera</taxon>
        <taxon>Endopterygota</taxon>
        <taxon>Coleoptera</taxon>
        <taxon>Polyphaga</taxon>
        <taxon>Scarabaeiformia</taxon>
        <taxon>Scarabaeidae</taxon>
        <taxon>Rutelinae</taxon>
        <taxon>Popillia</taxon>
    </lineage>
</organism>